<comment type="caution">
    <text evidence="5">The sequence shown here is derived from an EMBL/GenBank/DDBJ whole genome shotgun (WGS) entry which is preliminary data.</text>
</comment>
<comment type="similarity">
    <text evidence="1 4">Belongs to the glycosyl hydrolase 1 family.</text>
</comment>
<dbReference type="PANTHER" id="PTHR10353:SF139">
    <property type="entry name" value="6-PHOSPHO-BETA-GLUCOSIDASE GMUD"/>
    <property type="match status" value="1"/>
</dbReference>
<dbReference type="Pfam" id="PF00232">
    <property type="entry name" value="Glyco_hydro_1"/>
    <property type="match status" value="1"/>
</dbReference>
<proteinExistence type="inferred from homology"/>
<dbReference type="EMBL" id="JAESWA010000027">
    <property type="protein sequence ID" value="MBL4933665.1"/>
    <property type="molecule type" value="Genomic_DNA"/>
</dbReference>
<evidence type="ECO:0000313" key="6">
    <source>
        <dbReference type="Proteomes" id="UP000623681"/>
    </source>
</evidence>
<dbReference type="GO" id="GO:0005829">
    <property type="term" value="C:cytosol"/>
    <property type="evidence" value="ECO:0007669"/>
    <property type="project" value="TreeGrafter"/>
</dbReference>
<gene>
    <name evidence="5" type="ORF">JK634_17930</name>
</gene>
<dbReference type="InterPro" id="IPR001360">
    <property type="entry name" value="Glyco_hydro_1"/>
</dbReference>
<name>A0A937FGS8_9CLOT</name>
<evidence type="ECO:0000256" key="3">
    <source>
        <dbReference type="ARBA" id="ARBA00023295"/>
    </source>
</evidence>
<dbReference type="Proteomes" id="UP000623681">
    <property type="component" value="Unassembled WGS sequence"/>
</dbReference>
<dbReference type="PANTHER" id="PTHR10353">
    <property type="entry name" value="GLYCOSYL HYDROLASE"/>
    <property type="match status" value="1"/>
</dbReference>
<accession>A0A937FGS8</accession>
<evidence type="ECO:0000256" key="4">
    <source>
        <dbReference type="RuleBase" id="RU003690"/>
    </source>
</evidence>
<keyword evidence="2 5" id="KW-0378">Hydrolase</keyword>
<reference evidence="5" key="1">
    <citation type="submission" date="2021-01" db="EMBL/GenBank/DDBJ databases">
        <title>Genome public.</title>
        <authorList>
            <person name="Liu C."/>
            <person name="Sun Q."/>
        </authorList>
    </citation>
    <scope>NUCLEOTIDE SEQUENCE</scope>
    <source>
        <strain evidence="5">YIM B02565</strain>
    </source>
</reference>
<evidence type="ECO:0000256" key="1">
    <source>
        <dbReference type="ARBA" id="ARBA00010838"/>
    </source>
</evidence>
<dbReference type="AlphaFoldDB" id="A0A937FGS8"/>
<dbReference type="GO" id="GO:0008422">
    <property type="term" value="F:beta-glucosidase activity"/>
    <property type="evidence" value="ECO:0007669"/>
    <property type="project" value="TreeGrafter"/>
</dbReference>
<dbReference type="GO" id="GO:0016052">
    <property type="term" value="P:carbohydrate catabolic process"/>
    <property type="evidence" value="ECO:0007669"/>
    <property type="project" value="TreeGrafter"/>
</dbReference>
<keyword evidence="3" id="KW-0326">Glycosidase</keyword>
<protein>
    <submittedName>
        <fullName evidence="5">Glycoside hydrolase family 1 protein</fullName>
    </submittedName>
</protein>
<sequence length="467" mass="54977">MEGQRLKYNFPENFWWGAATSGPQSEGRFNKKHRNVFDYWYDIEPSEFFDEVGPNIASNFYNSYKSDLKMMKSIGFNSFRTSIQWTRLIKDFETLEVDYDGVNFYNSVIDECIKNEMTPVMNLHHFDLPIELYEKYSGWESKYVVELFAKFARKAFELFGDRVKYWTTFNEPIVIVQGQYIGEFHYPKIVDGKKAMQVAFNLNLASARAIEEFRKVEHNKDGKIGIILNLTPAYPRSNSKEDLLAADYANKFHNELFLDPAVLGKFPDGIEETLKNDGVLWEATSEELNIIKSNKVDFLGVNYYQPIRVKARESEFDYSNGWFPDKYFEAYEMPGRRMNPHRGWEIYPEAIYDIAINIKDNYGNIPWYISENGMGVQNEERFLNAEGVIEDDYRIDFITEHLQFLHKGIEEGSSCFGYHLWTPIDCWSWINAYRNRYGFISLDLKTQKKTIKKSGYWFKEVTENNGF</sequence>
<organism evidence="5 6">
    <name type="scientific">Clostridium paridis</name>
    <dbReference type="NCBI Taxonomy" id="2803863"/>
    <lineage>
        <taxon>Bacteria</taxon>
        <taxon>Bacillati</taxon>
        <taxon>Bacillota</taxon>
        <taxon>Clostridia</taxon>
        <taxon>Eubacteriales</taxon>
        <taxon>Clostridiaceae</taxon>
        <taxon>Clostridium</taxon>
    </lineage>
</organism>
<dbReference type="FunFam" id="3.20.20.80:FF:000004">
    <property type="entry name" value="Beta-glucosidase 6-phospho-beta-glucosidase"/>
    <property type="match status" value="1"/>
</dbReference>
<evidence type="ECO:0000313" key="5">
    <source>
        <dbReference type="EMBL" id="MBL4933665.1"/>
    </source>
</evidence>
<dbReference type="InterPro" id="IPR017853">
    <property type="entry name" value="GH"/>
</dbReference>
<dbReference type="PRINTS" id="PR00131">
    <property type="entry name" value="GLHYDRLASE1"/>
</dbReference>
<dbReference type="SUPFAM" id="SSF51445">
    <property type="entry name" value="(Trans)glycosidases"/>
    <property type="match status" value="1"/>
</dbReference>
<dbReference type="Gene3D" id="3.20.20.80">
    <property type="entry name" value="Glycosidases"/>
    <property type="match status" value="1"/>
</dbReference>
<evidence type="ECO:0000256" key="2">
    <source>
        <dbReference type="ARBA" id="ARBA00022801"/>
    </source>
</evidence>
<keyword evidence="6" id="KW-1185">Reference proteome</keyword>